<protein>
    <recommendedName>
        <fullName evidence="3">DUF4227 domain-containing protein</fullName>
    </recommendedName>
</protein>
<proteinExistence type="predicted"/>
<dbReference type="HOGENOM" id="CLU_185001_1_0_9"/>
<dbReference type="RefSeq" id="WP_015254808.1">
    <property type="nucleotide sequence ID" value="NC_019897.1"/>
</dbReference>
<dbReference type="eggNOG" id="ENOG502ZVXG">
    <property type="taxonomic scope" value="Bacteria"/>
</dbReference>
<sequence>MVVSLRRMLRRLLFAALFLVLTLVIAAAFRLLAEWLRIPDPYAAPQGRAVKVFVNDPDGGSAPSVLDRLRLFYLTGD</sequence>
<dbReference type="AlphaFoldDB" id="L0EE19"/>
<reference evidence="2" key="1">
    <citation type="submission" date="2012-01" db="EMBL/GenBank/DDBJ databases">
        <title>Complete sequence of chromosome of Thermobacillus composti KWC4.</title>
        <authorList>
            <person name="Lucas S."/>
            <person name="Han J."/>
            <person name="Lapidus A."/>
            <person name="Cheng J.-F."/>
            <person name="Goodwin L."/>
            <person name="Pitluck S."/>
            <person name="Peters L."/>
            <person name="Ovchinnikova G."/>
            <person name="Teshima H."/>
            <person name="Detter J.C."/>
            <person name="Han C."/>
            <person name="Tapia R."/>
            <person name="Land M."/>
            <person name="Hauser L."/>
            <person name="Kyrpides N."/>
            <person name="Ivanova N."/>
            <person name="Pagani I."/>
            <person name="Anderson I."/>
            <person name="Woyke T."/>
        </authorList>
    </citation>
    <scope>NUCLEOTIDE SEQUENCE [LARGE SCALE GENOMIC DNA]</scope>
    <source>
        <strain evidence="2">DSM 18247 / JCM 13945 / KWC4</strain>
    </source>
</reference>
<organism evidence="1 2">
    <name type="scientific">Thermobacillus composti (strain DSM 18247 / JCM 13945 / KWC4)</name>
    <dbReference type="NCBI Taxonomy" id="717605"/>
    <lineage>
        <taxon>Bacteria</taxon>
        <taxon>Bacillati</taxon>
        <taxon>Bacillota</taxon>
        <taxon>Bacilli</taxon>
        <taxon>Bacillales</taxon>
        <taxon>Paenibacillaceae</taxon>
        <taxon>Thermobacillus</taxon>
    </lineage>
</organism>
<evidence type="ECO:0008006" key="3">
    <source>
        <dbReference type="Google" id="ProtNLM"/>
    </source>
</evidence>
<name>L0EE19_THECK</name>
<dbReference type="OrthoDB" id="2691647at2"/>
<dbReference type="EMBL" id="CP003255">
    <property type="protein sequence ID" value="AGA58062.1"/>
    <property type="molecule type" value="Genomic_DNA"/>
</dbReference>
<dbReference type="Pfam" id="PF14004">
    <property type="entry name" value="DUF4227"/>
    <property type="match status" value="1"/>
</dbReference>
<gene>
    <name evidence="1" type="ordered locus">Theco_1940</name>
</gene>
<dbReference type="Proteomes" id="UP000010795">
    <property type="component" value="Chromosome"/>
</dbReference>
<evidence type="ECO:0000313" key="1">
    <source>
        <dbReference type="EMBL" id="AGA58062.1"/>
    </source>
</evidence>
<evidence type="ECO:0000313" key="2">
    <source>
        <dbReference type="Proteomes" id="UP000010795"/>
    </source>
</evidence>
<dbReference type="STRING" id="717605.Theco_1940"/>
<keyword evidence="2" id="KW-1185">Reference proteome</keyword>
<dbReference type="InterPro" id="IPR025321">
    <property type="entry name" value="DUF4227"/>
</dbReference>
<dbReference type="KEGG" id="tco:Theco_1940"/>
<accession>L0EE19</accession>